<feature type="region of interest" description="Disordered" evidence="1">
    <location>
        <begin position="23"/>
        <end position="108"/>
    </location>
</feature>
<organism evidence="2 3">
    <name type="scientific">Cymbomonas tetramitiformis</name>
    <dbReference type="NCBI Taxonomy" id="36881"/>
    <lineage>
        <taxon>Eukaryota</taxon>
        <taxon>Viridiplantae</taxon>
        <taxon>Chlorophyta</taxon>
        <taxon>Pyramimonadophyceae</taxon>
        <taxon>Pyramimonadales</taxon>
        <taxon>Pyramimonadaceae</taxon>
        <taxon>Cymbomonas</taxon>
    </lineage>
</organism>
<proteinExistence type="predicted"/>
<accession>A0AAE0GWQ7</accession>
<name>A0AAE0GWQ7_9CHLO</name>
<comment type="caution">
    <text evidence="2">The sequence shown here is derived from an EMBL/GenBank/DDBJ whole genome shotgun (WGS) entry which is preliminary data.</text>
</comment>
<reference evidence="2 3" key="1">
    <citation type="journal article" date="2015" name="Genome Biol. Evol.">
        <title>Comparative Genomics of a Bacterivorous Green Alga Reveals Evolutionary Causalities and Consequences of Phago-Mixotrophic Mode of Nutrition.</title>
        <authorList>
            <person name="Burns J.A."/>
            <person name="Paasch A."/>
            <person name="Narechania A."/>
            <person name="Kim E."/>
        </authorList>
    </citation>
    <scope>NUCLEOTIDE SEQUENCE [LARGE SCALE GENOMIC DNA]</scope>
    <source>
        <strain evidence="2 3">PLY_AMNH</strain>
    </source>
</reference>
<dbReference type="Proteomes" id="UP001190700">
    <property type="component" value="Unassembled WGS sequence"/>
</dbReference>
<feature type="compositionally biased region" description="Basic and acidic residues" evidence="1">
    <location>
        <begin position="98"/>
        <end position="108"/>
    </location>
</feature>
<evidence type="ECO:0000256" key="1">
    <source>
        <dbReference type="SAM" id="MobiDB-lite"/>
    </source>
</evidence>
<feature type="compositionally biased region" description="Gly residues" evidence="1">
    <location>
        <begin position="33"/>
        <end position="51"/>
    </location>
</feature>
<dbReference type="AlphaFoldDB" id="A0AAE0GWQ7"/>
<evidence type="ECO:0000313" key="2">
    <source>
        <dbReference type="EMBL" id="KAK3284811.1"/>
    </source>
</evidence>
<protein>
    <submittedName>
        <fullName evidence="2">Uncharacterized protein</fullName>
    </submittedName>
</protein>
<keyword evidence="3" id="KW-1185">Reference proteome</keyword>
<evidence type="ECO:0000313" key="3">
    <source>
        <dbReference type="Proteomes" id="UP001190700"/>
    </source>
</evidence>
<feature type="compositionally biased region" description="Basic and acidic residues" evidence="1">
    <location>
        <begin position="23"/>
        <end position="32"/>
    </location>
</feature>
<gene>
    <name evidence="2" type="ORF">CYMTET_7555</name>
</gene>
<dbReference type="EMBL" id="LGRX02002134">
    <property type="protein sequence ID" value="KAK3284811.1"/>
    <property type="molecule type" value="Genomic_DNA"/>
</dbReference>
<sequence>MEKEASTTFELVSYTAHWEVYKRDKGVKEKGHGGGGGGGGGSGGGSFGGAAGRYPRKQPAVELAQLDAGGAKGGRRRQPLGKQPASGKKQGEIVAEPEAERTEVTVMD</sequence>